<dbReference type="RefSeq" id="WP_344018502.1">
    <property type="nucleotide sequence ID" value="NZ_BAAABX010000003.1"/>
</dbReference>
<evidence type="ECO:0000313" key="2">
    <source>
        <dbReference type="Proteomes" id="UP001500879"/>
    </source>
</evidence>
<accession>A0ABN0Y604</accession>
<proteinExistence type="predicted"/>
<dbReference type="EMBL" id="BAAABX010000003">
    <property type="protein sequence ID" value="GAA0384296.1"/>
    <property type="molecule type" value="Genomic_DNA"/>
</dbReference>
<sequence length="99" mass="10802">MTIDEVLKEAAARGVKDLPEPSRLTHVRVWPAHADKWVAEVGEPPHNVTVGELHATKADARAAGLAHLEEARAVFQGVLPEDLVGQVMPWPQAVVSEWD</sequence>
<keyword evidence="2" id="KW-1185">Reference proteome</keyword>
<dbReference type="Proteomes" id="UP001500879">
    <property type="component" value="Unassembled WGS sequence"/>
</dbReference>
<reference evidence="1 2" key="1">
    <citation type="journal article" date="2019" name="Int. J. Syst. Evol. Microbiol.">
        <title>The Global Catalogue of Microorganisms (GCM) 10K type strain sequencing project: providing services to taxonomists for standard genome sequencing and annotation.</title>
        <authorList>
            <consortium name="The Broad Institute Genomics Platform"/>
            <consortium name="The Broad Institute Genome Sequencing Center for Infectious Disease"/>
            <person name="Wu L."/>
            <person name="Ma J."/>
        </authorList>
    </citation>
    <scope>NUCLEOTIDE SEQUENCE [LARGE SCALE GENOMIC DNA]</scope>
    <source>
        <strain evidence="1 2">JCM 4788</strain>
    </source>
</reference>
<organism evidence="1 2">
    <name type="scientific">Streptomyces luteireticuli</name>
    <dbReference type="NCBI Taxonomy" id="173858"/>
    <lineage>
        <taxon>Bacteria</taxon>
        <taxon>Bacillati</taxon>
        <taxon>Actinomycetota</taxon>
        <taxon>Actinomycetes</taxon>
        <taxon>Kitasatosporales</taxon>
        <taxon>Streptomycetaceae</taxon>
        <taxon>Streptomyces</taxon>
    </lineage>
</organism>
<evidence type="ECO:0000313" key="1">
    <source>
        <dbReference type="EMBL" id="GAA0384296.1"/>
    </source>
</evidence>
<protein>
    <submittedName>
        <fullName evidence="1">Uncharacterized protein</fullName>
    </submittedName>
</protein>
<gene>
    <name evidence="1" type="ORF">GCM10010357_01470</name>
</gene>
<comment type="caution">
    <text evidence="1">The sequence shown here is derived from an EMBL/GenBank/DDBJ whole genome shotgun (WGS) entry which is preliminary data.</text>
</comment>
<name>A0ABN0Y604_9ACTN</name>